<dbReference type="InterPro" id="IPR036736">
    <property type="entry name" value="ACP-like_sf"/>
</dbReference>
<dbReference type="RefSeq" id="WP_042868961.1">
    <property type="nucleotide sequence ID" value="NZ_CM001975.1"/>
</dbReference>
<sequence>MKNIENTIIEILIDDLFISIPRSEIEVNINMRDGLGLDSLGFSELRAQCEYAFNIKIEDEYFTPQHFDSITTLTNLISFLIKNTNTQGNSHEHANPR</sequence>
<dbReference type="SUPFAM" id="SSF47336">
    <property type="entry name" value="ACP-like"/>
    <property type="match status" value="1"/>
</dbReference>
<keyword evidence="3" id="KW-1185">Reference proteome</keyword>
<evidence type="ECO:0000313" key="3">
    <source>
        <dbReference type="Proteomes" id="UP000320591"/>
    </source>
</evidence>
<dbReference type="Gene3D" id="1.10.1200.10">
    <property type="entry name" value="ACP-like"/>
    <property type="match status" value="1"/>
</dbReference>
<protein>
    <submittedName>
        <fullName evidence="2">Acyl carrier protein</fullName>
    </submittedName>
</protein>
<gene>
    <name evidence="2" type="ORF">Dpoa569_0002958</name>
</gene>
<dbReference type="AlphaFoldDB" id="A0A5B8IBM6"/>
<proteinExistence type="predicted"/>
<dbReference type="EMBL" id="CP042220">
    <property type="protein sequence ID" value="QDX30998.1"/>
    <property type="molecule type" value="Genomic_DNA"/>
</dbReference>
<feature type="domain" description="Carrier" evidence="1">
    <location>
        <begin position="1"/>
        <end position="84"/>
    </location>
</feature>
<name>A0A5B8IBM6_9GAMM</name>
<accession>A0A5B8IBM6</accession>
<dbReference type="OrthoDB" id="3395095at2"/>
<reference evidence="2 3" key="1">
    <citation type="journal article" date="2019" name="Environ. Microbiol.">
        <title>The phytopathogenic nature of Dickeya aquatica 174/2 and the dynamic early evolution of Dickeya pathogenicity.</title>
        <authorList>
            <person name="Duprey A."/>
            <person name="Taib N."/>
            <person name="Leonard S."/>
            <person name="Garin T."/>
            <person name="Flandrois J.P."/>
            <person name="Nasser W."/>
            <person name="Brochier-Armanet C."/>
            <person name="Reverchon S."/>
        </authorList>
    </citation>
    <scope>NUCLEOTIDE SEQUENCE [LARGE SCALE GENOMIC DNA]</scope>
    <source>
        <strain evidence="2 3">NCPPB 569</strain>
    </source>
</reference>
<dbReference type="Proteomes" id="UP000320591">
    <property type="component" value="Chromosome"/>
</dbReference>
<organism evidence="2 3">
    <name type="scientific">Dickeya poaceiphila</name>
    <dbReference type="NCBI Taxonomy" id="568768"/>
    <lineage>
        <taxon>Bacteria</taxon>
        <taxon>Pseudomonadati</taxon>
        <taxon>Pseudomonadota</taxon>
        <taxon>Gammaproteobacteria</taxon>
        <taxon>Enterobacterales</taxon>
        <taxon>Pectobacteriaceae</taxon>
        <taxon>Dickeya</taxon>
    </lineage>
</organism>
<dbReference type="InterPro" id="IPR009081">
    <property type="entry name" value="PP-bd_ACP"/>
</dbReference>
<evidence type="ECO:0000313" key="2">
    <source>
        <dbReference type="EMBL" id="QDX30998.1"/>
    </source>
</evidence>
<dbReference type="Pfam" id="PF00550">
    <property type="entry name" value="PP-binding"/>
    <property type="match status" value="1"/>
</dbReference>
<evidence type="ECO:0000259" key="1">
    <source>
        <dbReference type="PROSITE" id="PS50075"/>
    </source>
</evidence>
<dbReference type="KEGG" id="dic:Dpoa569_0002958"/>
<dbReference type="STRING" id="568768.GCA_000406125_00893"/>
<dbReference type="PROSITE" id="PS50075">
    <property type="entry name" value="CARRIER"/>
    <property type="match status" value="1"/>
</dbReference>